<evidence type="ECO:0000313" key="1">
    <source>
        <dbReference type="EMBL" id="JAH82028.1"/>
    </source>
</evidence>
<name>A0A0E9VXP1_ANGAN</name>
<proteinExistence type="predicted"/>
<protein>
    <submittedName>
        <fullName evidence="1">Uncharacterized protein</fullName>
    </submittedName>
</protein>
<reference evidence="1" key="2">
    <citation type="journal article" date="2015" name="Fish Shellfish Immunol.">
        <title>Early steps in the European eel (Anguilla anguilla)-Vibrio vulnificus interaction in the gills: Role of the RtxA13 toxin.</title>
        <authorList>
            <person name="Callol A."/>
            <person name="Pajuelo D."/>
            <person name="Ebbesson L."/>
            <person name="Teles M."/>
            <person name="MacKenzie S."/>
            <person name="Amaro C."/>
        </authorList>
    </citation>
    <scope>NUCLEOTIDE SEQUENCE</scope>
</reference>
<reference evidence="1" key="1">
    <citation type="submission" date="2014-11" db="EMBL/GenBank/DDBJ databases">
        <authorList>
            <person name="Amaro Gonzalez C."/>
        </authorList>
    </citation>
    <scope>NUCLEOTIDE SEQUENCE</scope>
</reference>
<sequence>MVNPNVDIVKTSKWKIQFPMLPDGRSFIIS</sequence>
<dbReference type="EMBL" id="GBXM01026549">
    <property type="protein sequence ID" value="JAH82028.1"/>
    <property type="molecule type" value="Transcribed_RNA"/>
</dbReference>
<dbReference type="AlphaFoldDB" id="A0A0E9VXP1"/>
<accession>A0A0E9VXP1</accession>
<organism evidence="1">
    <name type="scientific">Anguilla anguilla</name>
    <name type="common">European freshwater eel</name>
    <name type="synonym">Muraena anguilla</name>
    <dbReference type="NCBI Taxonomy" id="7936"/>
    <lineage>
        <taxon>Eukaryota</taxon>
        <taxon>Metazoa</taxon>
        <taxon>Chordata</taxon>
        <taxon>Craniata</taxon>
        <taxon>Vertebrata</taxon>
        <taxon>Euteleostomi</taxon>
        <taxon>Actinopterygii</taxon>
        <taxon>Neopterygii</taxon>
        <taxon>Teleostei</taxon>
        <taxon>Anguilliformes</taxon>
        <taxon>Anguillidae</taxon>
        <taxon>Anguilla</taxon>
    </lineage>
</organism>